<feature type="domain" description="Arrestin C-terminal-like" evidence="1">
    <location>
        <begin position="29"/>
        <end position="170"/>
    </location>
</feature>
<accession>A0A1C7NBA7</accession>
<dbReference type="InterPro" id="IPR014752">
    <property type="entry name" value="Arrestin-like_C"/>
</dbReference>
<organism evidence="2 3">
    <name type="scientific">Choanephora cucurbitarum</name>
    <dbReference type="NCBI Taxonomy" id="101091"/>
    <lineage>
        <taxon>Eukaryota</taxon>
        <taxon>Fungi</taxon>
        <taxon>Fungi incertae sedis</taxon>
        <taxon>Mucoromycota</taxon>
        <taxon>Mucoromycotina</taxon>
        <taxon>Mucoromycetes</taxon>
        <taxon>Mucorales</taxon>
        <taxon>Mucorineae</taxon>
        <taxon>Choanephoraceae</taxon>
        <taxon>Choanephoroideae</taxon>
        <taxon>Choanephora</taxon>
    </lineage>
</organism>
<dbReference type="InterPro" id="IPR014756">
    <property type="entry name" value="Ig_E-set"/>
</dbReference>
<dbReference type="STRING" id="101091.A0A1C7NBA7"/>
<dbReference type="AlphaFoldDB" id="A0A1C7NBA7"/>
<protein>
    <recommendedName>
        <fullName evidence="1">Arrestin C-terminal-like domain-containing protein</fullName>
    </recommendedName>
</protein>
<keyword evidence="3" id="KW-1185">Reference proteome</keyword>
<dbReference type="Gene3D" id="2.60.40.640">
    <property type="match status" value="1"/>
</dbReference>
<name>A0A1C7NBA7_9FUNG</name>
<dbReference type="EMBL" id="LUGH01000309">
    <property type="protein sequence ID" value="OBZ86321.1"/>
    <property type="molecule type" value="Genomic_DNA"/>
</dbReference>
<dbReference type="InterPro" id="IPR011022">
    <property type="entry name" value="Arrestin_C-like"/>
</dbReference>
<dbReference type="Proteomes" id="UP000093000">
    <property type="component" value="Unassembled WGS sequence"/>
</dbReference>
<proteinExistence type="predicted"/>
<sequence length="237" mass="27044">MPYVETSISKKLVCISSQPHTLPSSSTKNRIQPSFEVRLPSKDFPLGEVIPITLVLCHISNDSIDMVHARFYQIQTWHRSQAHTGQPKKEYRKFRHLISQNTKKITSDDHNNTNTLKIDLCLQDISLPTFTYGSVFSITYVLEVTVKQKGIWSRRLEVADIPIRLGTLGYCSKAPENMQVYSAFRGVFESSQDSQVALSVPRFVEVIEYEEALPLYVDERPPSYTSIAHSFLQNCVM</sequence>
<reference evidence="2 3" key="1">
    <citation type="submission" date="2016-03" db="EMBL/GenBank/DDBJ databases">
        <title>Choanephora cucurbitarum.</title>
        <authorList>
            <person name="Min B."/>
            <person name="Park H."/>
            <person name="Park J.-H."/>
            <person name="Shin H.-D."/>
            <person name="Choi I.-G."/>
        </authorList>
    </citation>
    <scope>NUCLEOTIDE SEQUENCE [LARGE SCALE GENOMIC DNA]</scope>
    <source>
        <strain evidence="2 3">KUS-F28377</strain>
    </source>
</reference>
<evidence type="ECO:0000313" key="3">
    <source>
        <dbReference type="Proteomes" id="UP000093000"/>
    </source>
</evidence>
<dbReference type="InParanoid" id="A0A1C7NBA7"/>
<dbReference type="Pfam" id="PF02752">
    <property type="entry name" value="Arrestin_C"/>
    <property type="match status" value="1"/>
</dbReference>
<dbReference type="SUPFAM" id="SSF81296">
    <property type="entry name" value="E set domains"/>
    <property type="match status" value="1"/>
</dbReference>
<comment type="caution">
    <text evidence="2">The sequence shown here is derived from an EMBL/GenBank/DDBJ whole genome shotgun (WGS) entry which is preliminary data.</text>
</comment>
<evidence type="ECO:0000313" key="2">
    <source>
        <dbReference type="EMBL" id="OBZ86321.1"/>
    </source>
</evidence>
<dbReference type="SMART" id="SM01017">
    <property type="entry name" value="Arrestin_C"/>
    <property type="match status" value="1"/>
</dbReference>
<gene>
    <name evidence="2" type="ORF">A0J61_05628</name>
</gene>
<dbReference type="OrthoDB" id="2230611at2759"/>
<evidence type="ECO:0000259" key="1">
    <source>
        <dbReference type="SMART" id="SM01017"/>
    </source>
</evidence>